<dbReference type="AlphaFoldDB" id="A0A1H9QG75"/>
<protein>
    <submittedName>
        <fullName evidence="2">Uncharacterized protein</fullName>
    </submittedName>
</protein>
<dbReference type="EMBL" id="FOGI01000004">
    <property type="protein sequence ID" value="SER59452.1"/>
    <property type="molecule type" value="Genomic_DNA"/>
</dbReference>
<feature type="region of interest" description="Disordered" evidence="1">
    <location>
        <begin position="151"/>
        <end position="179"/>
    </location>
</feature>
<reference evidence="3" key="1">
    <citation type="submission" date="2016-10" db="EMBL/GenBank/DDBJ databases">
        <authorList>
            <person name="Varghese N."/>
            <person name="Submissions S."/>
        </authorList>
    </citation>
    <scope>NUCLEOTIDE SEQUENCE [LARGE SCALE GENOMIC DNA]</scope>
    <source>
        <strain evidence="3">DSM 44260</strain>
    </source>
</reference>
<feature type="region of interest" description="Disordered" evidence="1">
    <location>
        <begin position="272"/>
        <end position="326"/>
    </location>
</feature>
<gene>
    <name evidence="2" type="ORF">SAMN04487818_104245</name>
</gene>
<accession>A0A1H9QG75</accession>
<name>A0A1H9QG75_9PSEU</name>
<dbReference type="Proteomes" id="UP000199051">
    <property type="component" value="Unassembled WGS sequence"/>
</dbReference>
<proteinExistence type="predicted"/>
<evidence type="ECO:0000313" key="3">
    <source>
        <dbReference type="Proteomes" id="UP000199051"/>
    </source>
</evidence>
<keyword evidence="3" id="KW-1185">Reference proteome</keyword>
<dbReference type="STRING" id="155974.SAMN04487818_104245"/>
<feature type="compositionally biased region" description="Basic residues" evidence="1">
    <location>
        <begin position="157"/>
        <end position="177"/>
    </location>
</feature>
<sequence length="358" mass="41330">MTWQCFATPRSLPDDGRSGELVVAEHLVVVPLDQVRRPLAHLILDGRQIIRLSRPQRHGRAAGGVAPGPGRAETPLPERLQRGRRLGQRREAWRWLAARERDRGVVPGRCGRSWGRTRRGGRSRRDYRREAATRRPGTRWRYWRRSRTGHIGARWPNRAKPRPRRVRRSSRRQHRLRPGLVRLSVRTRRLGRERLRHRPWRPAHRRRNRLSHITTGNRPWRLRPGVAHGSPELAGCPRRVTRPPWRERRHRPGVAWPRGHLTTIHRRLSTGVGRRAWHGQPARMTSPRTGSGHGHRRRKVPRGDTRLGRPPQRRRSAEGDRGVLDGLGLTGFVLGPGRHGGDRTLWCHAGGQVISSRG</sequence>
<evidence type="ECO:0000313" key="2">
    <source>
        <dbReference type="EMBL" id="SER59452.1"/>
    </source>
</evidence>
<feature type="region of interest" description="Disordered" evidence="1">
    <location>
        <begin position="55"/>
        <end position="76"/>
    </location>
</feature>
<evidence type="ECO:0000256" key="1">
    <source>
        <dbReference type="SAM" id="MobiDB-lite"/>
    </source>
</evidence>
<organism evidence="2 3">
    <name type="scientific">Actinokineospora terrae</name>
    <dbReference type="NCBI Taxonomy" id="155974"/>
    <lineage>
        <taxon>Bacteria</taxon>
        <taxon>Bacillati</taxon>
        <taxon>Actinomycetota</taxon>
        <taxon>Actinomycetes</taxon>
        <taxon>Pseudonocardiales</taxon>
        <taxon>Pseudonocardiaceae</taxon>
        <taxon>Actinokineospora</taxon>
    </lineage>
</organism>
<feature type="compositionally biased region" description="Basic and acidic residues" evidence="1">
    <location>
        <begin position="123"/>
        <end position="132"/>
    </location>
</feature>
<feature type="region of interest" description="Disordered" evidence="1">
    <location>
        <begin position="113"/>
        <end position="132"/>
    </location>
</feature>